<sequence>MDNFSKPRTIQTENIRLYLTHLREQERAGQTIQKYARDLEALAAFLPDGQLSKNALLSWKEHLASRYAAASVNTMLASLNGFLAFMGWHDLKVKPLKIQRQIFCAAEKELTRAEYLRLVQAAKAKGNERLSLILQTICSTGIRVSELKWITAEAVRTGRAQVACKGKHRTIFLPPKLRKLLRAYLGEQKRTEGPVFVTKTEKPIDRSNIWRDMKALCESAGVEPGKVFPHNLRHLFARTYYSLEKDLSRLADILGHSNISTTRIYTMESGDIHEKQLERMGLVTT</sequence>
<dbReference type="SUPFAM" id="SSF56349">
    <property type="entry name" value="DNA breaking-rejoining enzymes"/>
    <property type="match status" value="1"/>
</dbReference>
<dbReference type="InterPro" id="IPR011010">
    <property type="entry name" value="DNA_brk_join_enz"/>
</dbReference>
<dbReference type="Gene3D" id="1.10.443.10">
    <property type="entry name" value="Intergrase catalytic core"/>
    <property type="match status" value="1"/>
</dbReference>
<dbReference type="Proteomes" id="UP000886883">
    <property type="component" value="Unassembled WGS sequence"/>
</dbReference>
<evidence type="ECO:0000256" key="2">
    <source>
        <dbReference type="ARBA" id="ARBA00008857"/>
    </source>
</evidence>
<keyword evidence="3" id="KW-0229">DNA integration</keyword>
<feature type="domain" description="Core-binding (CB)" evidence="8">
    <location>
        <begin position="9"/>
        <end position="87"/>
    </location>
</feature>
<protein>
    <submittedName>
        <fullName evidence="9">Tyrosine-type recombinase/integrase</fullName>
    </submittedName>
</protein>
<proteinExistence type="inferred from homology"/>
<dbReference type="PROSITE" id="PS51898">
    <property type="entry name" value="TYR_RECOMBINASE"/>
    <property type="match status" value="1"/>
</dbReference>
<dbReference type="GO" id="GO:0015074">
    <property type="term" value="P:DNA integration"/>
    <property type="evidence" value="ECO:0007669"/>
    <property type="project" value="UniProtKB-KW"/>
</dbReference>
<keyword evidence="4 6" id="KW-0238">DNA-binding</keyword>
<dbReference type="InterPro" id="IPR010998">
    <property type="entry name" value="Integrase_recombinase_N"/>
</dbReference>
<evidence type="ECO:0000256" key="1">
    <source>
        <dbReference type="ARBA" id="ARBA00003283"/>
    </source>
</evidence>
<dbReference type="GO" id="GO:0003677">
    <property type="term" value="F:DNA binding"/>
    <property type="evidence" value="ECO:0007669"/>
    <property type="project" value="UniProtKB-UniRule"/>
</dbReference>
<evidence type="ECO:0000256" key="5">
    <source>
        <dbReference type="ARBA" id="ARBA00023172"/>
    </source>
</evidence>
<dbReference type="InterPro" id="IPR050090">
    <property type="entry name" value="Tyrosine_recombinase_XerCD"/>
</dbReference>
<dbReference type="GO" id="GO:0006310">
    <property type="term" value="P:DNA recombination"/>
    <property type="evidence" value="ECO:0007669"/>
    <property type="project" value="UniProtKB-KW"/>
</dbReference>
<dbReference type="EMBL" id="DWXE01000001">
    <property type="protein sequence ID" value="HJB89945.1"/>
    <property type="molecule type" value="Genomic_DNA"/>
</dbReference>
<dbReference type="PANTHER" id="PTHR30349">
    <property type="entry name" value="PHAGE INTEGRASE-RELATED"/>
    <property type="match status" value="1"/>
</dbReference>
<dbReference type="Pfam" id="PF00589">
    <property type="entry name" value="Phage_integrase"/>
    <property type="match status" value="1"/>
</dbReference>
<dbReference type="Pfam" id="PF02899">
    <property type="entry name" value="Phage_int_SAM_1"/>
    <property type="match status" value="1"/>
</dbReference>
<evidence type="ECO:0000313" key="10">
    <source>
        <dbReference type="Proteomes" id="UP000886883"/>
    </source>
</evidence>
<evidence type="ECO:0000256" key="4">
    <source>
        <dbReference type="ARBA" id="ARBA00023125"/>
    </source>
</evidence>
<dbReference type="PROSITE" id="PS51900">
    <property type="entry name" value="CB"/>
    <property type="match status" value="1"/>
</dbReference>
<reference evidence="9" key="2">
    <citation type="submission" date="2021-04" db="EMBL/GenBank/DDBJ databases">
        <authorList>
            <person name="Gilroy R."/>
        </authorList>
    </citation>
    <scope>NUCLEOTIDE SEQUENCE</scope>
    <source>
        <strain evidence="9">USAMLcec3-2134</strain>
    </source>
</reference>
<accession>A0A9D2SBI2</accession>
<dbReference type="InterPro" id="IPR002104">
    <property type="entry name" value="Integrase_catalytic"/>
</dbReference>
<comment type="caution">
    <text evidence="9">The sequence shown here is derived from an EMBL/GenBank/DDBJ whole genome shotgun (WGS) entry which is preliminary data.</text>
</comment>
<dbReference type="Gene3D" id="1.10.150.130">
    <property type="match status" value="1"/>
</dbReference>
<name>A0A9D2SBI2_9FIRM</name>
<dbReference type="InterPro" id="IPR013762">
    <property type="entry name" value="Integrase-like_cat_sf"/>
</dbReference>
<evidence type="ECO:0000259" key="7">
    <source>
        <dbReference type="PROSITE" id="PS51898"/>
    </source>
</evidence>
<organism evidence="9 10">
    <name type="scientific">Candidatus Eisenbergiella merdigallinarum</name>
    <dbReference type="NCBI Taxonomy" id="2838552"/>
    <lineage>
        <taxon>Bacteria</taxon>
        <taxon>Bacillati</taxon>
        <taxon>Bacillota</taxon>
        <taxon>Clostridia</taxon>
        <taxon>Lachnospirales</taxon>
        <taxon>Lachnospiraceae</taxon>
        <taxon>Eisenbergiella</taxon>
    </lineage>
</organism>
<feature type="domain" description="Tyr recombinase" evidence="7">
    <location>
        <begin position="105"/>
        <end position="279"/>
    </location>
</feature>
<dbReference type="PANTHER" id="PTHR30349:SF89">
    <property type="entry name" value="INTEGRASE_RECOMBINASE"/>
    <property type="match status" value="1"/>
</dbReference>
<evidence type="ECO:0000259" key="8">
    <source>
        <dbReference type="PROSITE" id="PS51900"/>
    </source>
</evidence>
<evidence type="ECO:0000256" key="3">
    <source>
        <dbReference type="ARBA" id="ARBA00022908"/>
    </source>
</evidence>
<comment type="function">
    <text evidence="1">Site-specific tyrosine recombinase, which acts by catalyzing the cutting and rejoining of the recombining DNA molecules.</text>
</comment>
<dbReference type="InterPro" id="IPR044068">
    <property type="entry name" value="CB"/>
</dbReference>
<dbReference type="AlphaFoldDB" id="A0A9D2SBI2"/>
<keyword evidence="5" id="KW-0233">DNA recombination</keyword>
<reference evidence="9" key="1">
    <citation type="journal article" date="2021" name="PeerJ">
        <title>Extensive microbial diversity within the chicken gut microbiome revealed by metagenomics and culture.</title>
        <authorList>
            <person name="Gilroy R."/>
            <person name="Ravi A."/>
            <person name="Getino M."/>
            <person name="Pursley I."/>
            <person name="Horton D.L."/>
            <person name="Alikhan N.F."/>
            <person name="Baker D."/>
            <person name="Gharbi K."/>
            <person name="Hall N."/>
            <person name="Watson M."/>
            <person name="Adriaenssens E.M."/>
            <person name="Foster-Nyarko E."/>
            <person name="Jarju S."/>
            <person name="Secka A."/>
            <person name="Antonio M."/>
            <person name="Oren A."/>
            <person name="Chaudhuri R.R."/>
            <person name="La Ragione R."/>
            <person name="Hildebrand F."/>
            <person name="Pallen M.J."/>
        </authorList>
    </citation>
    <scope>NUCLEOTIDE SEQUENCE</scope>
    <source>
        <strain evidence="9">USAMLcec3-2134</strain>
    </source>
</reference>
<dbReference type="InterPro" id="IPR004107">
    <property type="entry name" value="Integrase_SAM-like_N"/>
</dbReference>
<comment type="similarity">
    <text evidence="2">Belongs to the 'phage' integrase family.</text>
</comment>
<evidence type="ECO:0000313" key="9">
    <source>
        <dbReference type="EMBL" id="HJB89945.1"/>
    </source>
</evidence>
<gene>
    <name evidence="9" type="ORF">H9763_00565</name>
</gene>
<evidence type="ECO:0000256" key="6">
    <source>
        <dbReference type="PROSITE-ProRule" id="PRU01248"/>
    </source>
</evidence>